<evidence type="ECO:0000256" key="2">
    <source>
        <dbReference type="ARBA" id="ARBA00022448"/>
    </source>
</evidence>
<keyword evidence="6 9" id="KW-1133">Transmembrane helix</keyword>
<evidence type="ECO:0000259" key="10">
    <source>
        <dbReference type="Pfam" id="PF03553"/>
    </source>
</evidence>
<organism evidence="11 12">
    <name type="scientific">Pseudooceanicola albus</name>
    <dbReference type="NCBI Taxonomy" id="2692189"/>
    <lineage>
        <taxon>Bacteria</taxon>
        <taxon>Pseudomonadati</taxon>
        <taxon>Pseudomonadota</taxon>
        <taxon>Alphaproteobacteria</taxon>
        <taxon>Rhodobacterales</taxon>
        <taxon>Paracoccaceae</taxon>
        <taxon>Pseudooceanicola</taxon>
    </lineage>
</organism>
<dbReference type="NCBIfam" id="TIGR00931">
    <property type="entry name" value="antiport_nhaC"/>
    <property type="match status" value="1"/>
</dbReference>
<keyword evidence="2" id="KW-0813">Transport</keyword>
<reference evidence="11 12" key="1">
    <citation type="submission" date="2019-12" db="EMBL/GenBank/DDBJ databases">
        <authorList>
            <person name="Li M."/>
        </authorList>
    </citation>
    <scope>NUCLEOTIDE SEQUENCE [LARGE SCALE GENOMIC DNA]</scope>
    <source>
        <strain evidence="11 12">GBMRC 2024</strain>
    </source>
</reference>
<feature type="domain" description="Na+/H+ antiporter NhaC-like C-terminal" evidence="10">
    <location>
        <begin position="80"/>
        <end position="376"/>
    </location>
</feature>
<evidence type="ECO:0000256" key="7">
    <source>
        <dbReference type="ARBA" id="ARBA00023136"/>
    </source>
</evidence>
<evidence type="ECO:0000256" key="9">
    <source>
        <dbReference type="SAM" id="Phobius"/>
    </source>
</evidence>
<evidence type="ECO:0000256" key="1">
    <source>
        <dbReference type="ARBA" id="ARBA00004651"/>
    </source>
</evidence>
<feature type="transmembrane region" description="Helical" evidence="9">
    <location>
        <begin position="354"/>
        <end position="373"/>
    </location>
</feature>
<dbReference type="PANTHER" id="PTHR33451">
    <property type="entry name" value="MALATE-2H(+)/NA(+)-LACTATE ANTIPORTER"/>
    <property type="match status" value="1"/>
</dbReference>
<dbReference type="InterPro" id="IPR004770">
    <property type="entry name" value="Na/H_antiport_NhaC"/>
</dbReference>
<feature type="transmembrane region" description="Helical" evidence="9">
    <location>
        <begin position="239"/>
        <end position="263"/>
    </location>
</feature>
<evidence type="ECO:0000256" key="8">
    <source>
        <dbReference type="ARBA" id="ARBA00038435"/>
    </source>
</evidence>
<evidence type="ECO:0000256" key="4">
    <source>
        <dbReference type="ARBA" id="ARBA00022475"/>
    </source>
</evidence>
<proteinExistence type="inferred from homology"/>
<evidence type="ECO:0000256" key="3">
    <source>
        <dbReference type="ARBA" id="ARBA00022449"/>
    </source>
</evidence>
<sequence length="406" mass="41986">MGALIGAWLLSGTVPAIIYAGLSTISPKYFLVTAVLLCMATSLATGTSWGTMGTMGVAMMGVGAGLDVSPAITAGAVISGAYFGDKLSPLSDSTNLAPAVCGSTLIEHMQRMLWTTVPAILIALLAFFLIGLFGGGHDGASTDQAQVEAIRQGLLAQFNISGWAVLPIIVVVALLALRLPAYLAIFAGGLAGALLAIPLQGASLTQGLNVMYSGFSVETGIDNLNGLLNRGGMSHMFELALLFVLAVSLGGVLEGTGVVGALVKPVLPRLSSPRRVTLSAIPMVLVTLVIGASFSFAAVVTATIMRPLYDQFDLEPKNLSRTIEDIGTVNDPTFPWSSGALYASGVLGVATLDYLPFMFFMMASVALSILYAATGFTITTRRDPVVRLPAFLGGSRAPALARAPRG</sequence>
<dbReference type="AlphaFoldDB" id="A0A6L7G1Z4"/>
<keyword evidence="3" id="KW-0050">Antiport</keyword>
<evidence type="ECO:0000313" key="11">
    <source>
        <dbReference type="EMBL" id="MXN17460.1"/>
    </source>
</evidence>
<evidence type="ECO:0000313" key="12">
    <source>
        <dbReference type="Proteomes" id="UP000477911"/>
    </source>
</evidence>
<dbReference type="EMBL" id="WUMU01000004">
    <property type="protein sequence ID" value="MXN17460.1"/>
    <property type="molecule type" value="Genomic_DNA"/>
</dbReference>
<feature type="transmembrane region" description="Helical" evidence="9">
    <location>
        <begin position="284"/>
        <end position="305"/>
    </location>
</feature>
<comment type="caution">
    <text evidence="11">The sequence shown here is derived from an EMBL/GenBank/DDBJ whole genome shotgun (WGS) entry which is preliminary data.</text>
</comment>
<name>A0A6L7G1Z4_9RHOB</name>
<feature type="transmembrane region" description="Helical" evidence="9">
    <location>
        <begin position="182"/>
        <end position="202"/>
    </location>
</feature>
<dbReference type="GO" id="GO:0015297">
    <property type="term" value="F:antiporter activity"/>
    <property type="evidence" value="ECO:0007669"/>
    <property type="project" value="UniProtKB-KW"/>
</dbReference>
<dbReference type="InterPro" id="IPR052180">
    <property type="entry name" value="NhaC_Na-H+_Antiporter"/>
</dbReference>
<evidence type="ECO:0000256" key="6">
    <source>
        <dbReference type="ARBA" id="ARBA00022989"/>
    </source>
</evidence>
<protein>
    <submittedName>
        <fullName evidence="11">Na+/H+ antiporter NhaC</fullName>
    </submittedName>
</protein>
<dbReference type="Pfam" id="PF03553">
    <property type="entry name" value="Na_H_antiporter"/>
    <property type="match status" value="1"/>
</dbReference>
<dbReference type="PANTHER" id="PTHR33451:SF3">
    <property type="entry name" value="MALATE-2H(+)_NA(+)-LACTATE ANTIPORTER"/>
    <property type="match status" value="1"/>
</dbReference>
<evidence type="ECO:0000256" key="5">
    <source>
        <dbReference type="ARBA" id="ARBA00022692"/>
    </source>
</evidence>
<keyword evidence="4" id="KW-1003">Cell membrane</keyword>
<keyword evidence="12" id="KW-1185">Reference proteome</keyword>
<dbReference type="GO" id="GO:0005886">
    <property type="term" value="C:plasma membrane"/>
    <property type="evidence" value="ECO:0007669"/>
    <property type="project" value="UniProtKB-SubCell"/>
</dbReference>
<feature type="transmembrane region" description="Helical" evidence="9">
    <location>
        <begin position="30"/>
        <end position="50"/>
    </location>
</feature>
<dbReference type="Proteomes" id="UP000477911">
    <property type="component" value="Unassembled WGS sequence"/>
</dbReference>
<accession>A0A6L7G1Z4</accession>
<gene>
    <name evidence="11" type="primary">nhaC</name>
    <name evidence="11" type="ORF">GR170_06415</name>
</gene>
<keyword evidence="5 9" id="KW-0812">Transmembrane</keyword>
<feature type="transmembrane region" description="Helical" evidence="9">
    <location>
        <begin position="113"/>
        <end position="134"/>
    </location>
</feature>
<dbReference type="InterPro" id="IPR018461">
    <property type="entry name" value="Na/H_Antiport_NhaC-like_C"/>
</dbReference>
<keyword evidence="7 9" id="KW-0472">Membrane</keyword>
<feature type="transmembrane region" description="Helical" evidence="9">
    <location>
        <begin position="154"/>
        <end position="175"/>
    </location>
</feature>
<comment type="similarity">
    <text evidence="8">Belongs to the NhaC Na(+)/H(+) (TC 2.A.35) antiporter family.</text>
</comment>
<dbReference type="RefSeq" id="WP_160892803.1">
    <property type="nucleotide sequence ID" value="NZ_WUMU01000004.1"/>
</dbReference>
<comment type="subcellular location">
    <subcellularLocation>
        <location evidence="1">Cell membrane</location>
        <topology evidence="1">Multi-pass membrane protein</topology>
    </subcellularLocation>
</comment>